<dbReference type="AlphaFoldDB" id="A0A5B6VMS2"/>
<evidence type="ECO:0000313" key="2">
    <source>
        <dbReference type="Proteomes" id="UP000325315"/>
    </source>
</evidence>
<organism evidence="1 2">
    <name type="scientific">Gossypium australe</name>
    <dbReference type="NCBI Taxonomy" id="47621"/>
    <lineage>
        <taxon>Eukaryota</taxon>
        <taxon>Viridiplantae</taxon>
        <taxon>Streptophyta</taxon>
        <taxon>Embryophyta</taxon>
        <taxon>Tracheophyta</taxon>
        <taxon>Spermatophyta</taxon>
        <taxon>Magnoliopsida</taxon>
        <taxon>eudicotyledons</taxon>
        <taxon>Gunneridae</taxon>
        <taxon>Pentapetalae</taxon>
        <taxon>rosids</taxon>
        <taxon>malvids</taxon>
        <taxon>Malvales</taxon>
        <taxon>Malvaceae</taxon>
        <taxon>Malvoideae</taxon>
        <taxon>Gossypium</taxon>
    </lineage>
</organism>
<name>A0A5B6VMS2_9ROSI</name>
<sequence>MAYQLELTPKLEHIHYVRHNLSFEEEPVRILDREELKHSILQQYPHLFGSDYGMCLDLMT</sequence>
<dbReference type="Proteomes" id="UP000325315">
    <property type="component" value="Unassembled WGS sequence"/>
</dbReference>
<evidence type="ECO:0000313" key="1">
    <source>
        <dbReference type="EMBL" id="KAA3470412.1"/>
    </source>
</evidence>
<gene>
    <name evidence="1" type="ORF">EPI10_016124</name>
</gene>
<accession>A0A5B6VMS2</accession>
<comment type="caution">
    <text evidence="1">The sequence shown here is derived from an EMBL/GenBank/DDBJ whole genome shotgun (WGS) entry which is preliminary data.</text>
</comment>
<keyword evidence="2" id="KW-1185">Reference proteome</keyword>
<protein>
    <submittedName>
        <fullName evidence="1">Uncharacterized protein</fullName>
    </submittedName>
</protein>
<dbReference type="EMBL" id="SMMG02000006">
    <property type="protein sequence ID" value="KAA3470412.1"/>
    <property type="molecule type" value="Genomic_DNA"/>
</dbReference>
<reference evidence="2" key="1">
    <citation type="journal article" date="2019" name="Plant Biotechnol. J.">
        <title>Genome sequencing of the Australian wild diploid species Gossypium australe highlights disease resistance and delayed gland morphogenesis.</title>
        <authorList>
            <person name="Cai Y."/>
            <person name="Cai X."/>
            <person name="Wang Q."/>
            <person name="Wang P."/>
            <person name="Zhang Y."/>
            <person name="Cai C."/>
            <person name="Xu Y."/>
            <person name="Wang K."/>
            <person name="Zhou Z."/>
            <person name="Wang C."/>
            <person name="Geng S."/>
            <person name="Li B."/>
            <person name="Dong Q."/>
            <person name="Hou Y."/>
            <person name="Wang H."/>
            <person name="Ai P."/>
            <person name="Liu Z."/>
            <person name="Yi F."/>
            <person name="Sun M."/>
            <person name="An G."/>
            <person name="Cheng J."/>
            <person name="Zhang Y."/>
            <person name="Shi Q."/>
            <person name="Xie Y."/>
            <person name="Shi X."/>
            <person name="Chang Y."/>
            <person name="Huang F."/>
            <person name="Chen Y."/>
            <person name="Hong S."/>
            <person name="Mi L."/>
            <person name="Sun Q."/>
            <person name="Zhang L."/>
            <person name="Zhou B."/>
            <person name="Peng R."/>
            <person name="Zhang X."/>
            <person name="Liu F."/>
        </authorList>
    </citation>
    <scope>NUCLEOTIDE SEQUENCE [LARGE SCALE GENOMIC DNA]</scope>
    <source>
        <strain evidence="2">cv. PA1801</strain>
    </source>
</reference>
<proteinExistence type="predicted"/>